<protein>
    <recommendedName>
        <fullName evidence="3">Serine kinase</fullName>
    </recommendedName>
</protein>
<dbReference type="EMBL" id="RPFZ01000001">
    <property type="protein sequence ID" value="RPF70921.1"/>
    <property type="molecule type" value="Genomic_DNA"/>
</dbReference>
<organism evidence="1 2">
    <name type="scientific">Aurantiacibacter spongiae</name>
    <dbReference type="NCBI Taxonomy" id="2488860"/>
    <lineage>
        <taxon>Bacteria</taxon>
        <taxon>Pseudomonadati</taxon>
        <taxon>Pseudomonadota</taxon>
        <taxon>Alphaproteobacteria</taxon>
        <taxon>Sphingomonadales</taxon>
        <taxon>Erythrobacteraceae</taxon>
        <taxon>Aurantiacibacter</taxon>
    </lineage>
</organism>
<dbReference type="RefSeq" id="WP_123878865.1">
    <property type="nucleotide sequence ID" value="NZ_RPFZ01000001.1"/>
</dbReference>
<name>A0A3N5DP86_9SPHN</name>
<evidence type="ECO:0000313" key="2">
    <source>
        <dbReference type="Proteomes" id="UP000275232"/>
    </source>
</evidence>
<dbReference type="Proteomes" id="UP000275232">
    <property type="component" value="Unassembled WGS sequence"/>
</dbReference>
<dbReference type="SUPFAM" id="SSF53795">
    <property type="entry name" value="PEP carboxykinase-like"/>
    <property type="match status" value="1"/>
</dbReference>
<comment type="caution">
    <text evidence="1">The sequence shown here is derived from an EMBL/GenBank/DDBJ whole genome shotgun (WGS) entry which is preliminary data.</text>
</comment>
<gene>
    <name evidence="1" type="ORF">EG799_04270</name>
</gene>
<dbReference type="Gene3D" id="3.40.50.300">
    <property type="entry name" value="P-loop containing nucleotide triphosphate hydrolases"/>
    <property type="match status" value="1"/>
</dbReference>
<keyword evidence="2" id="KW-1185">Reference proteome</keyword>
<dbReference type="OrthoDB" id="3213869at2"/>
<accession>A0A3N5DP86</accession>
<dbReference type="AlphaFoldDB" id="A0A3N5DP86"/>
<sequence length="314" mass="33851">MNDTPFTVTADLDLGSRVAPYLRDSGGDVTVEEGEVPASLADVSSEGGAYQVAGDRFLLRIPNGASYLVEGGRRIVYARGGASDRDVALFLLGTAWGALCYQRGLIPLHASGVIHEGRVHAFTGISGAGKSTLAAALSDRGLSYFTDDVLIIDPELIGPHEAVCFAGQKDMKLWEDALELTGSVRLGAVRDQPDFRKFFAAPRTPIENSSGHLSSLTLLRNTNTRRGREPIEIAPVTGAVALKSLRDSVYRVRLASAIMGTRKLYTVLARLIAAVHVQTFDRPMQRDVFPRSTQALHDWIVSFETRTQRGGGAG</sequence>
<evidence type="ECO:0000313" key="1">
    <source>
        <dbReference type="EMBL" id="RPF70921.1"/>
    </source>
</evidence>
<proteinExistence type="predicted"/>
<reference evidence="1 2" key="1">
    <citation type="submission" date="2018-11" db="EMBL/GenBank/DDBJ databases">
        <title>Erythrobacter spongiae sp. nov., isolated from a marine sponge.</title>
        <authorList>
            <person name="Zhuang L."/>
            <person name="Luo L."/>
        </authorList>
    </citation>
    <scope>NUCLEOTIDE SEQUENCE [LARGE SCALE GENOMIC DNA]</scope>
    <source>
        <strain evidence="1 2">HN-E23</strain>
    </source>
</reference>
<dbReference type="InterPro" id="IPR027417">
    <property type="entry name" value="P-loop_NTPase"/>
</dbReference>
<evidence type="ECO:0008006" key="3">
    <source>
        <dbReference type="Google" id="ProtNLM"/>
    </source>
</evidence>